<evidence type="ECO:0000313" key="3">
    <source>
        <dbReference type="Proteomes" id="UP000576082"/>
    </source>
</evidence>
<gene>
    <name evidence="2" type="ORF">HHU12_12120</name>
</gene>
<keyword evidence="1" id="KW-1133">Transmembrane helix</keyword>
<proteinExistence type="predicted"/>
<accession>A0A7X9P359</accession>
<sequence>MHIKELHAFFVDAALLSLLSAAQANRKDEKILLQLMKFPPLYYLLENFIWVVVFTWGIAFSPSNYVYPLLVFLPLMASFLPTNRSIENQGFVIPVPFSAAAYDWKSGMRNGGAWGIIISIVLAVVGLFRFEFLLVGIVVSSISIFGFYTQNEPRQILYAVADTSSSFLKKKISQMALLFLMINSFALIIGLVFYIHVFYVIAYLFLGSFFVLFLMILQKYITYEPNTNFRANTFIIAFYYISIFIPFLVPLPLVVGIRSWRRANRQLSYYF</sequence>
<feature type="transmembrane region" description="Helical" evidence="1">
    <location>
        <begin position="175"/>
        <end position="195"/>
    </location>
</feature>
<keyword evidence="1" id="KW-0472">Membrane</keyword>
<name>A0A7X9P359_9BACT</name>
<dbReference type="Proteomes" id="UP000576082">
    <property type="component" value="Unassembled WGS sequence"/>
</dbReference>
<protein>
    <submittedName>
        <fullName evidence="2">Uncharacterized protein</fullName>
    </submittedName>
</protein>
<keyword evidence="3" id="KW-1185">Reference proteome</keyword>
<feature type="transmembrane region" description="Helical" evidence="1">
    <location>
        <begin position="114"/>
        <end position="147"/>
    </location>
</feature>
<keyword evidence="1" id="KW-0812">Transmembrane</keyword>
<feature type="transmembrane region" description="Helical" evidence="1">
    <location>
        <begin position="40"/>
        <end position="58"/>
    </location>
</feature>
<dbReference type="EMBL" id="JABANE010000027">
    <property type="protein sequence ID" value="NME68708.1"/>
    <property type="molecule type" value="Genomic_DNA"/>
</dbReference>
<organism evidence="2 3">
    <name type="scientific">Flammeovirga aprica JL-4</name>
    <dbReference type="NCBI Taxonomy" id="694437"/>
    <lineage>
        <taxon>Bacteria</taxon>
        <taxon>Pseudomonadati</taxon>
        <taxon>Bacteroidota</taxon>
        <taxon>Cytophagia</taxon>
        <taxon>Cytophagales</taxon>
        <taxon>Flammeovirgaceae</taxon>
        <taxon>Flammeovirga</taxon>
    </lineage>
</organism>
<dbReference type="RefSeq" id="WP_169657003.1">
    <property type="nucleotide sequence ID" value="NZ_JABANE010000027.1"/>
</dbReference>
<feature type="transmembrane region" description="Helical" evidence="1">
    <location>
        <begin position="233"/>
        <end position="255"/>
    </location>
</feature>
<feature type="transmembrane region" description="Helical" evidence="1">
    <location>
        <begin position="201"/>
        <end position="221"/>
    </location>
</feature>
<evidence type="ECO:0000313" key="2">
    <source>
        <dbReference type="EMBL" id="NME68708.1"/>
    </source>
</evidence>
<reference evidence="2 3" key="1">
    <citation type="submission" date="2020-04" db="EMBL/GenBank/DDBJ databases">
        <title>Flammeovirga sp. SR4, a novel species isolated from seawater.</title>
        <authorList>
            <person name="Wang X."/>
        </authorList>
    </citation>
    <scope>NUCLEOTIDE SEQUENCE [LARGE SCALE GENOMIC DNA]</scope>
    <source>
        <strain evidence="2 3">ATCC 23126</strain>
    </source>
</reference>
<dbReference type="AlphaFoldDB" id="A0A7X9P359"/>
<evidence type="ECO:0000256" key="1">
    <source>
        <dbReference type="SAM" id="Phobius"/>
    </source>
</evidence>
<comment type="caution">
    <text evidence="2">The sequence shown here is derived from an EMBL/GenBank/DDBJ whole genome shotgun (WGS) entry which is preliminary data.</text>
</comment>